<dbReference type="Proteomes" id="UP000232323">
    <property type="component" value="Unassembled WGS sequence"/>
</dbReference>
<feature type="region of interest" description="Disordered" evidence="1">
    <location>
        <begin position="1"/>
        <end position="21"/>
    </location>
</feature>
<organism evidence="2 3">
    <name type="scientific">Chlamydomonas eustigma</name>
    <dbReference type="NCBI Taxonomy" id="1157962"/>
    <lineage>
        <taxon>Eukaryota</taxon>
        <taxon>Viridiplantae</taxon>
        <taxon>Chlorophyta</taxon>
        <taxon>core chlorophytes</taxon>
        <taxon>Chlorophyceae</taxon>
        <taxon>CS clade</taxon>
        <taxon>Chlamydomonadales</taxon>
        <taxon>Chlamydomonadaceae</taxon>
        <taxon>Chlamydomonas</taxon>
    </lineage>
</organism>
<feature type="compositionally biased region" description="Polar residues" evidence="1">
    <location>
        <begin position="103"/>
        <end position="119"/>
    </location>
</feature>
<proteinExistence type="predicted"/>
<feature type="compositionally biased region" description="Polar residues" evidence="1">
    <location>
        <begin position="48"/>
        <end position="61"/>
    </location>
</feature>
<evidence type="ECO:0000313" key="2">
    <source>
        <dbReference type="EMBL" id="GAX78740.1"/>
    </source>
</evidence>
<comment type="caution">
    <text evidence="2">The sequence shown here is derived from an EMBL/GenBank/DDBJ whole genome shotgun (WGS) entry which is preliminary data.</text>
</comment>
<dbReference type="AlphaFoldDB" id="A0A250X7K4"/>
<dbReference type="EMBL" id="BEGY01000035">
    <property type="protein sequence ID" value="GAX78740.1"/>
    <property type="molecule type" value="Genomic_DNA"/>
</dbReference>
<reference evidence="2 3" key="1">
    <citation type="submission" date="2017-08" db="EMBL/GenBank/DDBJ databases">
        <title>Acidophilic green algal genome provides insights into adaptation to an acidic environment.</title>
        <authorList>
            <person name="Hirooka S."/>
            <person name="Hirose Y."/>
            <person name="Kanesaki Y."/>
            <person name="Higuchi S."/>
            <person name="Fujiwara T."/>
            <person name="Onuma R."/>
            <person name="Era A."/>
            <person name="Ohbayashi R."/>
            <person name="Uzuka A."/>
            <person name="Nozaki H."/>
            <person name="Yoshikawa H."/>
            <person name="Miyagishima S.Y."/>
        </authorList>
    </citation>
    <scope>NUCLEOTIDE SEQUENCE [LARGE SCALE GENOMIC DNA]</scope>
    <source>
        <strain evidence="2 3">NIES-2499</strain>
    </source>
</reference>
<feature type="compositionally biased region" description="Polar residues" evidence="1">
    <location>
        <begin position="9"/>
        <end position="20"/>
    </location>
</feature>
<name>A0A250X7K4_9CHLO</name>
<evidence type="ECO:0000313" key="3">
    <source>
        <dbReference type="Proteomes" id="UP000232323"/>
    </source>
</evidence>
<protein>
    <submittedName>
        <fullName evidence="2">Uncharacterized protein</fullName>
    </submittedName>
</protein>
<sequence length="131" mass="13803">MDSMERNHGSLNSPATSTAVNMFRRTVTAVKGRFSRSGASLDHPGGVNSRSQSSGVGTPVSSPKERAAGRLFKKPLVPPWKKSSNHHVSTPEPTTAVEGAAARSNQSLSKSAQRGPSSKHQARVPKSVVFG</sequence>
<gene>
    <name evidence="2" type="ORF">CEUSTIGMA_g6177.t1</name>
</gene>
<evidence type="ECO:0000256" key="1">
    <source>
        <dbReference type="SAM" id="MobiDB-lite"/>
    </source>
</evidence>
<accession>A0A250X7K4</accession>
<keyword evidence="3" id="KW-1185">Reference proteome</keyword>
<feature type="region of interest" description="Disordered" evidence="1">
    <location>
        <begin position="34"/>
        <end position="131"/>
    </location>
</feature>